<sequence>MLLRRVAARLLPHLAKAVDRRTVTPGGQWSKCNTDAFRCSSSLVSVLPRVTTTSDLWLQHRTLLQSHHQHYHRPFTIARMYSNALFQATRHPSTASVSLMMCPNPPHEKDCHIRLYSSKPPTVPSSSLDENQNETKISSPKEEKETPKLRKGEALEDSKAEEKLSIVQKFKLMYKQYWYVLIPVHIATSIVWYGAFFIAAKSGVDIIPLMEKLGAGEKILSHLQSSNAGYYAIAYAMYKIATPARYTVTVGGTTISINYLKKRGYIKPVPSSERLKEMYEGKKEELIEKKGELVERYQERREEIVDKYQERKEEILDRYQEKREEIRERYQETKEEMVQRLSEKRNELKERVVEKKEELKDRLEERKDQLSKIRRK</sequence>
<keyword evidence="2 8" id="KW-0812">Transmembrane</keyword>
<keyword evidence="5 8" id="KW-0472">Membrane</keyword>
<evidence type="ECO:0000256" key="8">
    <source>
        <dbReference type="SAM" id="Phobius"/>
    </source>
</evidence>
<dbReference type="Pfam" id="PF06916">
    <property type="entry name" value="FAM210A-B_dom"/>
    <property type="match status" value="1"/>
</dbReference>
<evidence type="ECO:0000256" key="1">
    <source>
        <dbReference type="ARBA" id="ARBA00004167"/>
    </source>
</evidence>
<feature type="compositionally biased region" description="Basic and acidic residues" evidence="7">
    <location>
        <begin position="139"/>
        <end position="155"/>
    </location>
</feature>
<keyword evidence="3 8" id="KW-1133">Transmembrane helix</keyword>
<protein>
    <recommendedName>
        <fullName evidence="9">DUF1279 domain-containing protein</fullName>
    </recommendedName>
</protein>
<feature type="domain" description="DUF1279" evidence="9">
    <location>
        <begin position="168"/>
        <end position="254"/>
    </location>
</feature>
<dbReference type="AlphaFoldDB" id="A0A0P4W4V2"/>
<evidence type="ECO:0000256" key="2">
    <source>
        <dbReference type="ARBA" id="ARBA00022692"/>
    </source>
</evidence>
<evidence type="ECO:0000256" key="6">
    <source>
        <dbReference type="SAM" id="Coils"/>
    </source>
</evidence>
<dbReference type="Gene3D" id="1.20.120.20">
    <property type="entry name" value="Apolipoprotein"/>
    <property type="match status" value="1"/>
</dbReference>
<dbReference type="PANTHER" id="PTHR21377">
    <property type="entry name" value="PROTEIN FAM210B, MITOCHONDRIAL"/>
    <property type="match status" value="1"/>
</dbReference>
<feature type="coiled-coil region" evidence="6">
    <location>
        <begin position="276"/>
        <end position="376"/>
    </location>
</feature>
<feature type="compositionally biased region" description="Polar residues" evidence="7">
    <location>
        <begin position="124"/>
        <end position="138"/>
    </location>
</feature>
<feature type="transmembrane region" description="Helical" evidence="8">
    <location>
        <begin position="177"/>
        <end position="200"/>
    </location>
</feature>
<evidence type="ECO:0000256" key="4">
    <source>
        <dbReference type="ARBA" id="ARBA00023054"/>
    </source>
</evidence>
<evidence type="ECO:0000256" key="3">
    <source>
        <dbReference type="ARBA" id="ARBA00022989"/>
    </source>
</evidence>
<dbReference type="EMBL" id="GDRN01083981">
    <property type="protein sequence ID" value="JAI61578.1"/>
    <property type="molecule type" value="Transcribed_RNA"/>
</dbReference>
<accession>A0A0P4W4V2</accession>
<evidence type="ECO:0000259" key="9">
    <source>
        <dbReference type="Pfam" id="PF06916"/>
    </source>
</evidence>
<keyword evidence="4 6" id="KW-0175">Coiled coil</keyword>
<dbReference type="GO" id="GO:0016020">
    <property type="term" value="C:membrane"/>
    <property type="evidence" value="ECO:0007669"/>
    <property type="project" value="UniProtKB-SubCell"/>
</dbReference>
<dbReference type="PANTHER" id="PTHR21377:SF1">
    <property type="entry name" value="PROTEIN FAM210A"/>
    <property type="match status" value="1"/>
</dbReference>
<evidence type="ECO:0000256" key="5">
    <source>
        <dbReference type="ARBA" id="ARBA00023136"/>
    </source>
</evidence>
<reference evidence="10" key="1">
    <citation type="submission" date="2015-09" db="EMBL/GenBank/DDBJ databases">
        <title>Scylla olivacea transcriptome.</title>
        <authorList>
            <person name="Ikhwanuddin M."/>
        </authorList>
    </citation>
    <scope>NUCLEOTIDE SEQUENCE</scope>
</reference>
<organism evidence="10">
    <name type="scientific">Scylla olivacea</name>
    <name type="common">Orange mud crab</name>
    <name type="synonym">Cancer olivacea</name>
    <dbReference type="NCBI Taxonomy" id="85551"/>
    <lineage>
        <taxon>Eukaryota</taxon>
        <taxon>Metazoa</taxon>
        <taxon>Ecdysozoa</taxon>
        <taxon>Arthropoda</taxon>
        <taxon>Crustacea</taxon>
        <taxon>Multicrustacea</taxon>
        <taxon>Malacostraca</taxon>
        <taxon>Eumalacostraca</taxon>
        <taxon>Eucarida</taxon>
        <taxon>Decapoda</taxon>
        <taxon>Pleocyemata</taxon>
        <taxon>Brachyura</taxon>
        <taxon>Eubrachyura</taxon>
        <taxon>Portunoidea</taxon>
        <taxon>Portunidae</taxon>
        <taxon>Portuninae</taxon>
        <taxon>Scylla</taxon>
    </lineage>
</organism>
<dbReference type="GO" id="GO:0005739">
    <property type="term" value="C:mitochondrion"/>
    <property type="evidence" value="ECO:0007669"/>
    <property type="project" value="TreeGrafter"/>
</dbReference>
<dbReference type="InterPro" id="IPR009688">
    <property type="entry name" value="FAM210A/B-like_dom"/>
</dbReference>
<evidence type="ECO:0000256" key="7">
    <source>
        <dbReference type="SAM" id="MobiDB-lite"/>
    </source>
</evidence>
<feature type="region of interest" description="Disordered" evidence="7">
    <location>
        <begin position="121"/>
        <end position="155"/>
    </location>
</feature>
<name>A0A0P4W4V2_SCYOL</name>
<comment type="subcellular location">
    <subcellularLocation>
        <location evidence="1">Membrane</location>
        <topology evidence="1">Single-pass membrane protein</topology>
    </subcellularLocation>
</comment>
<proteinExistence type="predicted"/>
<evidence type="ECO:0000313" key="10">
    <source>
        <dbReference type="EMBL" id="JAI61578.1"/>
    </source>
</evidence>
<dbReference type="InterPro" id="IPR045866">
    <property type="entry name" value="FAM210A/B-like"/>
</dbReference>